<dbReference type="AlphaFoldDB" id="A0A0G0BJ69"/>
<protein>
    <recommendedName>
        <fullName evidence="4 5">Small ribosomal subunit protein bS21</fullName>
    </recommendedName>
</protein>
<evidence type="ECO:0000256" key="3">
    <source>
        <dbReference type="ARBA" id="ARBA00023274"/>
    </source>
</evidence>
<dbReference type="GO" id="GO:0003735">
    <property type="term" value="F:structural constituent of ribosome"/>
    <property type="evidence" value="ECO:0007669"/>
    <property type="project" value="InterPro"/>
</dbReference>
<keyword evidence="3 5" id="KW-0687">Ribonucleoprotein</keyword>
<accession>A0A0G0BJ69</accession>
<sequence length="66" mass="7974">MTKLVAKKDESSDSLIRRFNKLIQKTGLLTELKRREFYEKPSEVKKRQLKEKQKKIRKAIRLDRSN</sequence>
<dbReference type="GO" id="GO:0005840">
    <property type="term" value="C:ribosome"/>
    <property type="evidence" value="ECO:0007669"/>
    <property type="project" value="UniProtKB-KW"/>
</dbReference>
<dbReference type="InterPro" id="IPR038380">
    <property type="entry name" value="Ribosomal_bS21_sf"/>
</dbReference>
<dbReference type="PANTHER" id="PTHR21109:SF22">
    <property type="entry name" value="SMALL RIBOSOMAL SUBUNIT PROTEIN BS21"/>
    <property type="match status" value="1"/>
</dbReference>
<comment type="similarity">
    <text evidence="1 5 6">Belongs to the bacterial ribosomal protein bS21 family.</text>
</comment>
<proteinExistence type="inferred from homology"/>
<organism evidence="8 9">
    <name type="scientific">candidate division CPR3 bacterium GW2011_GWF2_35_18</name>
    <dbReference type="NCBI Taxonomy" id="1618350"/>
    <lineage>
        <taxon>Bacteria</taxon>
        <taxon>Bacteria division CPR3</taxon>
    </lineage>
</organism>
<dbReference type="Pfam" id="PF01165">
    <property type="entry name" value="Ribosomal_S21"/>
    <property type="match status" value="1"/>
</dbReference>
<dbReference type="InterPro" id="IPR001911">
    <property type="entry name" value="Ribosomal_bS21"/>
</dbReference>
<evidence type="ECO:0000313" key="8">
    <source>
        <dbReference type="EMBL" id="KKP69493.1"/>
    </source>
</evidence>
<dbReference type="PATRIC" id="fig|1618350.3.peg.870"/>
<dbReference type="GO" id="GO:0006412">
    <property type="term" value="P:translation"/>
    <property type="evidence" value="ECO:0007669"/>
    <property type="project" value="UniProtKB-UniRule"/>
</dbReference>
<evidence type="ECO:0000256" key="5">
    <source>
        <dbReference type="HAMAP-Rule" id="MF_00358"/>
    </source>
</evidence>
<dbReference type="HAMAP" id="MF_00358">
    <property type="entry name" value="Ribosomal_bS21"/>
    <property type="match status" value="1"/>
</dbReference>
<dbReference type="NCBIfam" id="TIGR00030">
    <property type="entry name" value="S21p"/>
    <property type="match status" value="1"/>
</dbReference>
<evidence type="ECO:0000256" key="1">
    <source>
        <dbReference type="ARBA" id="ARBA00006640"/>
    </source>
</evidence>
<dbReference type="STRING" id="1618350.UR67_C0006G0060"/>
<reference evidence="8 9" key="1">
    <citation type="journal article" date="2015" name="Nature">
        <title>rRNA introns, odd ribosomes, and small enigmatic genomes across a large radiation of phyla.</title>
        <authorList>
            <person name="Brown C.T."/>
            <person name="Hug L.A."/>
            <person name="Thomas B.C."/>
            <person name="Sharon I."/>
            <person name="Castelle C.J."/>
            <person name="Singh A."/>
            <person name="Wilkins M.J."/>
            <person name="Williams K.H."/>
            <person name="Banfield J.F."/>
        </authorList>
    </citation>
    <scope>NUCLEOTIDE SEQUENCE [LARGE SCALE GENOMIC DNA]</scope>
</reference>
<evidence type="ECO:0000256" key="2">
    <source>
        <dbReference type="ARBA" id="ARBA00022980"/>
    </source>
</evidence>
<gene>
    <name evidence="5" type="primary">rpsU</name>
    <name evidence="8" type="ORF">UR67_C0006G0060</name>
</gene>
<feature type="compositionally biased region" description="Basic residues" evidence="7">
    <location>
        <begin position="47"/>
        <end position="59"/>
    </location>
</feature>
<name>A0A0G0BJ69_UNCC3</name>
<dbReference type="Proteomes" id="UP000034581">
    <property type="component" value="Unassembled WGS sequence"/>
</dbReference>
<feature type="region of interest" description="Disordered" evidence="7">
    <location>
        <begin position="43"/>
        <end position="66"/>
    </location>
</feature>
<keyword evidence="2 5" id="KW-0689">Ribosomal protein</keyword>
<dbReference type="PRINTS" id="PR00976">
    <property type="entry name" value="RIBOSOMALS21"/>
</dbReference>
<dbReference type="Gene3D" id="1.20.5.1150">
    <property type="entry name" value="Ribosomal protein S8"/>
    <property type="match status" value="1"/>
</dbReference>
<evidence type="ECO:0000256" key="6">
    <source>
        <dbReference type="RuleBase" id="RU000667"/>
    </source>
</evidence>
<dbReference type="EMBL" id="LBQB01000006">
    <property type="protein sequence ID" value="KKP69493.1"/>
    <property type="molecule type" value="Genomic_DNA"/>
</dbReference>
<dbReference type="PANTHER" id="PTHR21109">
    <property type="entry name" value="MITOCHONDRIAL 28S RIBOSOMAL PROTEIN S21"/>
    <property type="match status" value="1"/>
</dbReference>
<comment type="caution">
    <text evidence="8">The sequence shown here is derived from an EMBL/GenBank/DDBJ whole genome shotgun (WGS) entry which is preliminary data.</text>
</comment>
<dbReference type="GO" id="GO:1990904">
    <property type="term" value="C:ribonucleoprotein complex"/>
    <property type="evidence" value="ECO:0007669"/>
    <property type="project" value="UniProtKB-KW"/>
</dbReference>
<evidence type="ECO:0000256" key="4">
    <source>
        <dbReference type="ARBA" id="ARBA00035135"/>
    </source>
</evidence>
<evidence type="ECO:0000256" key="7">
    <source>
        <dbReference type="SAM" id="MobiDB-lite"/>
    </source>
</evidence>
<evidence type="ECO:0000313" key="9">
    <source>
        <dbReference type="Proteomes" id="UP000034581"/>
    </source>
</evidence>